<dbReference type="EMBL" id="MU275870">
    <property type="protein sequence ID" value="KAI0049722.1"/>
    <property type="molecule type" value="Genomic_DNA"/>
</dbReference>
<gene>
    <name evidence="1" type="ORF">FA95DRAFT_1537733</name>
</gene>
<evidence type="ECO:0000313" key="1">
    <source>
        <dbReference type="EMBL" id="KAI0049722.1"/>
    </source>
</evidence>
<dbReference type="Proteomes" id="UP000814033">
    <property type="component" value="Unassembled WGS sequence"/>
</dbReference>
<organism evidence="1 2">
    <name type="scientific">Auriscalpium vulgare</name>
    <dbReference type="NCBI Taxonomy" id="40419"/>
    <lineage>
        <taxon>Eukaryota</taxon>
        <taxon>Fungi</taxon>
        <taxon>Dikarya</taxon>
        <taxon>Basidiomycota</taxon>
        <taxon>Agaricomycotina</taxon>
        <taxon>Agaricomycetes</taxon>
        <taxon>Russulales</taxon>
        <taxon>Auriscalpiaceae</taxon>
        <taxon>Auriscalpium</taxon>
    </lineage>
</organism>
<evidence type="ECO:0000313" key="2">
    <source>
        <dbReference type="Proteomes" id="UP000814033"/>
    </source>
</evidence>
<comment type="caution">
    <text evidence="1">The sequence shown here is derived from an EMBL/GenBank/DDBJ whole genome shotgun (WGS) entry which is preliminary data.</text>
</comment>
<keyword evidence="2" id="KW-1185">Reference proteome</keyword>
<sequence length="410" mass="45201">MTPSSESLADVCRTYPAIDNHAHPLLAAAHRTAVPFEGLVSEADGAALADSVHTLACFAATRTLAQLYGLTKEVVWDDVKAKRDKINYDDLCALCFRDAHIQCILLDDGLGGVQEMSEGFRWHDRFTKSPTRRIVRVEVLAQDILRELFEADAALEEPVLALGDAIVHQFSQAFQGRMQAAARDEDVVAFKSVVCYRTGLSVNPRPPSRDVLWALLQVYSSWSADSATEIRIAEKALNDYIVCTTLAIAGDHNKPVQFHTGLGDSDITLALSSPAHLQSTIKAFPQTTFVLLHSSYPYTRDSGYLTAVYPNVFLDFGEIFPFVSPGGQRDVLRQVMELAPTNKIMWSTDGHWWPESYHLGSVQARQALFDVLSEYSRGSGLTEAQAIQIAKNALFHTANRVYGLSLSPAL</sequence>
<name>A0ACB8S0U2_9AGAM</name>
<reference evidence="1" key="1">
    <citation type="submission" date="2021-02" db="EMBL/GenBank/DDBJ databases">
        <authorList>
            <consortium name="DOE Joint Genome Institute"/>
            <person name="Ahrendt S."/>
            <person name="Looney B.P."/>
            <person name="Miyauchi S."/>
            <person name="Morin E."/>
            <person name="Drula E."/>
            <person name="Courty P.E."/>
            <person name="Chicoki N."/>
            <person name="Fauchery L."/>
            <person name="Kohler A."/>
            <person name="Kuo A."/>
            <person name="Labutti K."/>
            <person name="Pangilinan J."/>
            <person name="Lipzen A."/>
            <person name="Riley R."/>
            <person name="Andreopoulos W."/>
            <person name="He G."/>
            <person name="Johnson J."/>
            <person name="Barry K.W."/>
            <person name="Grigoriev I.V."/>
            <person name="Nagy L."/>
            <person name="Hibbett D."/>
            <person name="Henrissat B."/>
            <person name="Matheny P.B."/>
            <person name="Labbe J."/>
            <person name="Martin F."/>
        </authorList>
    </citation>
    <scope>NUCLEOTIDE SEQUENCE</scope>
    <source>
        <strain evidence="1">FP105234-sp</strain>
    </source>
</reference>
<protein>
    <submittedName>
        <fullName evidence="1">Uncharacterized protein</fullName>
    </submittedName>
</protein>
<accession>A0ACB8S0U2</accession>
<reference evidence="1" key="2">
    <citation type="journal article" date="2022" name="New Phytol.">
        <title>Evolutionary transition to the ectomycorrhizal habit in the genomes of a hyperdiverse lineage of mushroom-forming fungi.</title>
        <authorList>
            <person name="Looney B."/>
            <person name="Miyauchi S."/>
            <person name="Morin E."/>
            <person name="Drula E."/>
            <person name="Courty P.E."/>
            <person name="Kohler A."/>
            <person name="Kuo A."/>
            <person name="LaButti K."/>
            <person name="Pangilinan J."/>
            <person name="Lipzen A."/>
            <person name="Riley R."/>
            <person name="Andreopoulos W."/>
            <person name="He G."/>
            <person name="Johnson J."/>
            <person name="Nolan M."/>
            <person name="Tritt A."/>
            <person name="Barry K.W."/>
            <person name="Grigoriev I.V."/>
            <person name="Nagy L.G."/>
            <person name="Hibbett D."/>
            <person name="Henrissat B."/>
            <person name="Matheny P.B."/>
            <person name="Labbe J."/>
            <person name="Martin F.M."/>
        </authorList>
    </citation>
    <scope>NUCLEOTIDE SEQUENCE</scope>
    <source>
        <strain evidence="1">FP105234-sp</strain>
    </source>
</reference>
<proteinExistence type="predicted"/>